<dbReference type="InterPro" id="IPR013324">
    <property type="entry name" value="RNA_pol_sigma_r3/r4-like"/>
</dbReference>
<comment type="caution">
    <text evidence="7">The sequence shown here is derived from an EMBL/GenBank/DDBJ whole genome shotgun (WGS) entry which is preliminary data.</text>
</comment>
<dbReference type="PANTHER" id="PTHR43133">
    <property type="entry name" value="RNA POLYMERASE ECF-TYPE SIGMA FACTO"/>
    <property type="match status" value="1"/>
</dbReference>
<keyword evidence="2" id="KW-0805">Transcription regulation</keyword>
<dbReference type="Pfam" id="PF08281">
    <property type="entry name" value="Sigma70_r4_2"/>
    <property type="match status" value="1"/>
</dbReference>
<keyword evidence="4" id="KW-0804">Transcription</keyword>
<dbReference type="NCBIfam" id="TIGR02937">
    <property type="entry name" value="sigma70-ECF"/>
    <property type="match status" value="1"/>
</dbReference>
<protein>
    <submittedName>
        <fullName evidence="7">RNA polymerase sigma factor</fullName>
    </submittedName>
</protein>
<dbReference type="InterPro" id="IPR013249">
    <property type="entry name" value="RNA_pol_sigma70_r4_t2"/>
</dbReference>
<dbReference type="InterPro" id="IPR036388">
    <property type="entry name" value="WH-like_DNA-bd_sf"/>
</dbReference>
<keyword evidence="8" id="KW-1185">Reference proteome</keyword>
<dbReference type="InterPro" id="IPR039425">
    <property type="entry name" value="RNA_pol_sigma-70-like"/>
</dbReference>
<evidence type="ECO:0000313" key="8">
    <source>
        <dbReference type="Proteomes" id="UP001610063"/>
    </source>
</evidence>
<accession>A0ABW7ND22</accession>
<dbReference type="Pfam" id="PF04542">
    <property type="entry name" value="Sigma70_r2"/>
    <property type="match status" value="1"/>
</dbReference>
<dbReference type="Gene3D" id="1.10.1740.10">
    <property type="match status" value="1"/>
</dbReference>
<comment type="similarity">
    <text evidence="1">Belongs to the sigma-70 factor family. ECF subfamily.</text>
</comment>
<proteinExistence type="inferred from homology"/>
<sequence length="186" mass="21617">MAFSDEELIKACCKGERTAQQNLYKKYSGQMYAVALRYSKMQQEAEDILQEAFLKVFQNINNFRQDSSLVYWIKRIVVNTALNHQRSKLYLYPMVDVGDLKNRFTENLTITGINHKELLEMIRKLPSGCQVIFNLYAIEGYKHHEIADLLGISEGTSKSQYARAKSLLKEWILKSDVIYYDRAGEL</sequence>
<evidence type="ECO:0000259" key="5">
    <source>
        <dbReference type="Pfam" id="PF04542"/>
    </source>
</evidence>
<dbReference type="RefSeq" id="WP_159581273.1">
    <property type="nucleotide sequence ID" value="NZ_JBIPKE010000020.1"/>
</dbReference>
<gene>
    <name evidence="7" type="ORF">ACHKAR_18840</name>
</gene>
<evidence type="ECO:0000256" key="1">
    <source>
        <dbReference type="ARBA" id="ARBA00010641"/>
    </source>
</evidence>
<keyword evidence="3" id="KW-0731">Sigma factor</keyword>
<organism evidence="7 8">
    <name type="scientific">Marinoscillum luteum</name>
    <dbReference type="NCBI Taxonomy" id="861051"/>
    <lineage>
        <taxon>Bacteria</taxon>
        <taxon>Pseudomonadati</taxon>
        <taxon>Bacteroidota</taxon>
        <taxon>Cytophagia</taxon>
        <taxon>Cytophagales</taxon>
        <taxon>Reichenbachiellaceae</taxon>
        <taxon>Marinoscillum</taxon>
    </lineage>
</organism>
<evidence type="ECO:0000259" key="6">
    <source>
        <dbReference type="Pfam" id="PF08281"/>
    </source>
</evidence>
<evidence type="ECO:0000256" key="3">
    <source>
        <dbReference type="ARBA" id="ARBA00023082"/>
    </source>
</evidence>
<dbReference type="EMBL" id="JBIPKE010000020">
    <property type="protein sequence ID" value="MFH6985516.1"/>
    <property type="molecule type" value="Genomic_DNA"/>
</dbReference>
<dbReference type="PANTHER" id="PTHR43133:SF46">
    <property type="entry name" value="RNA POLYMERASE SIGMA-70 FACTOR ECF SUBFAMILY"/>
    <property type="match status" value="1"/>
</dbReference>
<dbReference type="InterPro" id="IPR007627">
    <property type="entry name" value="RNA_pol_sigma70_r2"/>
</dbReference>
<name>A0ABW7ND22_9BACT</name>
<dbReference type="SUPFAM" id="SSF88659">
    <property type="entry name" value="Sigma3 and sigma4 domains of RNA polymerase sigma factors"/>
    <property type="match status" value="1"/>
</dbReference>
<dbReference type="SUPFAM" id="SSF88946">
    <property type="entry name" value="Sigma2 domain of RNA polymerase sigma factors"/>
    <property type="match status" value="1"/>
</dbReference>
<dbReference type="InterPro" id="IPR014284">
    <property type="entry name" value="RNA_pol_sigma-70_dom"/>
</dbReference>
<dbReference type="Proteomes" id="UP001610063">
    <property type="component" value="Unassembled WGS sequence"/>
</dbReference>
<evidence type="ECO:0000313" key="7">
    <source>
        <dbReference type="EMBL" id="MFH6985516.1"/>
    </source>
</evidence>
<evidence type="ECO:0000256" key="2">
    <source>
        <dbReference type="ARBA" id="ARBA00023015"/>
    </source>
</evidence>
<reference evidence="7 8" key="1">
    <citation type="journal article" date="2013" name="Int. J. Syst. Evol. Microbiol.">
        <title>Marinoscillum luteum sp. nov., isolated from marine sediment.</title>
        <authorList>
            <person name="Cha I.T."/>
            <person name="Park S.J."/>
            <person name="Kim S.J."/>
            <person name="Kim J.G."/>
            <person name="Jung M.Y."/>
            <person name="Shin K.S."/>
            <person name="Kwon K.K."/>
            <person name="Yang S.H."/>
            <person name="Seo Y.S."/>
            <person name="Rhee S.K."/>
        </authorList>
    </citation>
    <scope>NUCLEOTIDE SEQUENCE [LARGE SCALE GENOMIC DNA]</scope>
    <source>
        <strain evidence="7 8">KCTC 23939</strain>
    </source>
</reference>
<dbReference type="Gene3D" id="1.10.10.10">
    <property type="entry name" value="Winged helix-like DNA-binding domain superfamily/Winged helix DNA-binding domain"/>
    <property type="match status" value="1"/>
</dbReference>
<feature type="domain" description="RNA polymerase sigma factor 70 region 4 type 2" evidence="6">
    <location>
        <begin position="116"/>
        <end position="167"/>
    </location>
</feature>
<evidence type="ECO:0000256" key="4">
    <source>
        <dbReference type="ARBA" id="ARBA00023163"/>
    </source>
</evidence>
<dbReference type="InterPro" id="IPR013325">
    <property type="entry name" value="RNA_pol_sigma_r2"/>
</dbReference>
<feature type="domain" description="RNA polymerase sigma-70 region 2" evidence="5">
    <location>
        <begin position="23"/>
        <end position="88"/>
    </location>
</feature>